<dbReference type="GO" id="GO:0008270">
    <property type="term" value="F:zinc ion binding"/>
    <property type="evidence" value="ECO:0007669"/>
    <property type="project" value="UniProtKB-KW"/>
</dbReference>
<evidence type="ECO:0000259" key="8">
    <source>
        <dbReference type="PROSITE" id="PS50089"/>
    </source>
</evidence>
<evidence type="ECO:0000256" key="1">
    <source>
        <dbReference type="ARBA" id="ARBA00021526"/>
    </source>
</evidence>
<dbReference type="GO" id="GO:0044325">
    <property type="term" value="F:transmembrane transporter binding"/>
    <property type="evidence" value="ECO:0007669"/>
    <property type="project" value="TreeGrafter"/>
</dbReference>
<feature type="compositionally biased region" description="Basic residues" evidence="7">
    <location>
        <begin position="685"/>
        <end position="699"/>
    </location>
</feature>
<dbReference type="SUPFAM" id="SSF57850">
    <property type="entry name" value="RING/U-box"/>
    <property type="match status" value="1"/>
</dbReference>
<dbReference type="AlphaFoldDB" id="A0A553PNR9"/>
<dbReference type="EMBL" id="VCGU01000002">
    <property type="protein sequence ID" value="TRY79310.1"/>
    <property type="molecule type" value="Genomic_DNA"/>
</dbReference>
<evidence type="ECO:0000256" key="3">
    <source>
        <dbReference type="ARBA" id="ARBA00022771"/>
    </source>
</evidence>
<keyword evidence="3 5" id="KW-0863">Zinc-finger</keyword>
<keyword evidence="2" id="KW-0479">Metal-binding</keyword>
<comment type="caution">
    <text evidence="10">The sequence shown here is derived from an EMBL/GenBank/DDBJ whole genome shotgun (WGS) entry which is preliminary data.</text>
</comment>
<dbReference type="CDD" id="cd19814">
    <property type="entry name" value="Bbox1_RNF207-like"/>
    <property type="match status" value="1"/>
</dbReference>
<dbReference type="PROSITE" id="PS50119">
    <property type="entry name" value="ZF_BBOX"/>
    <property type="match status" value="1"/>
</dbReference>
<dbReference type="InterPro" id="IPR000315">
    <property type="entry name" value="Znf_B-box"/>
</dbReference>
<reference evidence="10 11" key="1">
    <citation type="journal article" date="2018" name="Nat. Ecol. Evol.">
        <title>Genomic signatures of mitonuclear coevolution across populations of Tigriopus californicus.</title>
        <authorList>
            <person name="Barreto F.S."/>
            <person name="Watson E.T."/>
            <person name="Lima T.G."/>
            <person name="Willett C.S."/>
            <person name="Edmands S."/>
            <person name="Li W."/>
            <person name="Burton R.S."/>
        </authorList>
    </citation>
    <scope>NUCLEOTIDE SEQUENCE [LARGE SCALE GENOMIC DNA]</scope>
    <source>
        <strain evidence="10 11">San Diego</strain>
    </source>
</reference>
<evidence type="ECO:0000256" key="7">
    <source>
        <dbReference type="SAM" id="MobiDB-lite"/>
    </source>
</evidence>
<dbReference type="PANTHER" id="PTHR22635:SF0">
    <property type="entry name" value="RING FINGER PROTEIN 207"/>
    <property type="match status" value="1"/>
</dbReference>
<accession>A0A553PNR9</accession>
<feature type="domain" description="RING-type" evidence="8">
    <location>
        <begin position="26"/>
        <end position="64"/>
    </location>
</feature>
<feature type="coiled-coil region" evidence="6">
    <location>
        <begin position="431"/>
        <end position="458"/>
    </location>
</feature>
<dbReference type="PROSITE" id="PS00518">
    <property type="entry name" value="ZF_RING_1"/>
    <property type="match status" value="1"/>
</dbReference>
<dbReference type="InterPro" id="IPR001841">
    <property type="entry name" value="Znf_RING"/>
</dbReference>
<feature type="region of interest" description="Disordered" evidence="7">
    <location>
        <begin position="652"/>
        <end position="699"/>
    </location>
</feature>
<proteinExistence type="predicted"/>
<dbReference type="PANTHER" id="PTHR22635">
    <property type="entry name" value="RING FINGER PROTEIN 207"/>
    <property type="match status" value="1"/>
</dbReference>
<dbReference type="Gene3D" id="1.20.58.1540">
    <property type="entry name" value="Actin interacting protein 3, C-terminal domain"/>
    <property type="match status" value="1"/>
</dbReference>
<dbReference type="InterPro" id="IPR017907">
    <property type="entry name" value="Znf_RING_CS"/>
</dbReference>
<dbReference type="GO" id="GO:0030544">
    <property type="term" value="F:Hsp70 protein binding"/>
    <property type="evidence" value="ECO:0007669"/>
    <property type="project" value="InterPro"/>
</dbReference>
<dbReference type="Gene3D" id="3.30.160.60">
    <property type="entry name" value="Classic Zinc Finger"/>
    <property type="match status" value="1"/>
</dbReference>
<evidence type="ECO:0000313" key="10">
    <source>
        <dbReference type="EMBL" id="TRY79310.1"/>
    </source>
</evidence>
<evidence type="ECO:0000256" key="2">
    <source>
        <dbReference type="ARBA" id="ARBA00022723"/>
    </source>
</evidence>
<keyword evidence="6" id="KW-0175">Coiled coil</keyword>
<evidence type="ECO:0000256" key="4">
    <source>
        <dbReference type="ARBA" id="ARBA00022833"/>
    </source>
</evidence>
<name>A0A553PNR9_TIGCA</name>
<keyword evidence="11" id="KW-1185">Reference proteome</keyword>
<dbReference type="PROSITE" id="PS50089">
    <property type="entry name" value="ZF_RING_2"/>
    <property type="match status" value="1"/>
</dbReference>
<keyword evidence="4" id="KW-0862">Zinc</keyword>
<gene>
    <name evidence="10" type="ORF">TCAL_06052</name>
</gene>
<dbReference type="STRING" id="6832.A0A553PNR9"/>
<dbReference type="OrthoDB" id="9049620at2759"/>
<feature type="domain" description="B box-type" evidence="9">
    <location>
        <begin position="143"/>
        <end position="174"/>
    </location>
</feature>
<evidence type="ECO:0000256" key="6">
    <source>
        <dbReference type="SAM" id="Coils"/>
    </source>
</evidence>
<dbReference type="Proteomes" id="UP000318571">
    <property type="component" value="Chromosome 6"/>
</dbReference>
<sequence length="732" mass="83106">MIADSGLLGSKALPDISDVIERLLICESCSRRYSGPCILHCHHTICLSCAKKKTSNQHIACPICGKTTALTEDKPAKDELVEYILDLYSTNLQCANCDRSEKSLIFQCNTCLCSTEKDCDHILDTINRQTGLIPGSRVPVSMYFCETCGQTLCGPCREVVHRSKMFSTHKITSKSTPTNFTLIECPIHGEAVATFCSKTKSLQCERCQSQMDAPEKVSPKKTDYSLQQEKAKFENVLMTASKTLTEIERRSISTVALEELVKERFMTSKQEMDEIYGTMISQMTQDHIKSSEELQGKLGEYLAEFGLQQKRYASFSHILRKQIILGSFFIHHASRNDFDCMVGYIIDRLLAISKDALQENSNHELVMGDIDKEDDFVKKFVSSLRFHANETLAKQDPEAPKEMEENKKLGSMTDYPILNSEVEDDFFNKYMSVMRSQVQDLANQMRKMKESLEIVHRDFSISLTITDLPAVSCLSISCQDMANDLNSVDRVLKSQKEKLRKMWQKEEDRINQQKMQFHQELNELAEIRTELIEVSNICKHLEHFMSPATNTIKRNPRASSVTKRPIQTERSLDYTDDGTKAGISEARKGECSQRTTEALVHSELQNRLKNVELKKSEGNHQPDIKDGEEFHHNLERTNSAPEIVSEISNVNYPFPKSPPNESSSLESDHHVEAKVKSSTTDTLPRTKKPSRQGRSHQTLHKCNSFEGHEKAINLLVEAVNEKRKQSTSFGIN</sequence>
<dbReference type="Gene3D" id="3.30.40.10">
    <property type="entry name" value="Zinc/RING finger domain, C3HC4 (zinc finger)"/>
    <property type="match status" value="1"/>
</dbReference>
<protein>
    <recommendedName>
        <fullName evidence="1">RING finger protein 207</fullName>
    </recommendedName>
</protein>
<dbReference type="InterPro" id="IPR013083">
    <property type="entry name" value="Znf_RING/FYVE/PHD"/>
</dbReference>
<dbReference type="GO" id="GO:0048471">
    <property type="term" value="C:perinuclear region of cytoplasm"/>
    <property type="evidence" value="ECO:0007669"/>
    <property type="project" value="TreeGrafter"/>
</dbReference>
<dbReference type="InterPro" id="IPR039320">
    <property type="entry name" value="RNF207"/>
</dbReference>
<dbReference type="OMA" id="YEDSYRH"/>
<organism evidence="10 11">
    <name type="scientific">Tigriopus californicus</name>
    <name type="common">Marine copepod</name>
    <dbReference type="NCBI Taxonomy" id="6832"/>
    <lineage>
        <taxon>Eukaryota</taxon>
        <taxon>Metazoa</taxon>
        <taxon>Ecdysozoa</taxon>
        <taxon>Arthropoda</taxon>
        <taxon>Crustacea</taxon>
        <taxon>Multicrustacea</taxon>
        <taxon>Hexanauplia</taxon>
        <taxon>Copepoda</taxon>
        <taxon>Harpacticoida</taxon>
        <taxon>Harpacticidae</taxon>
        <taxon>Tigriopus</taxon>
    </lineage>
</organism>
<evidence type="ECO:0000259" key="9">
    <source>
        <dbReference type="PROSITE" id="PS50119"/>
    </source>
</evidence>
<evidence type="ECO:0000256" key="5">
    <source>
        <dbReference type="PROSITE-ProRule" id="PRU00024"/>
    </source>
</evidence>
<feature type="compositionally biased region" description="Basic and acidic residues" evidence="7">
    <location>
        <begin position="666"/>
        <end position="675"/>
    </location>
</feature>
<evidence type="ECO:0000313" key="11">
    <source>
        <dbReference type="Proteomes" id="UP000318571"/>
    </source>
</evidence>